<protein>
    <recommendedName>
        <fullName evidence="1">BTB domain-containing protein</fullName>
    </recommendedName>
</protein>
<dbReference type="InParanoid" id="A0A0G4GHU1"/>
<dbReference type="Proteomes" id="UP000041254">
    <property type="component" value="Unassembled WGS sequence"/>
</dbReference>
<dbReference type="InterPro" id="IPR011333">
    <property type="entry name" value="SKP1/BTB/POZ_sf"/>
</dbReference>
<dbReference type="CDD" id="cd18316">
    <property type="entry name" value="BTB_POZ_KCTD-like"/>
    <property type="match status" value="1"/>
</dbReference>
<sequence>MSVEVVKLNVGGKAYEVAKSTLSKHPNTLLAKLVDDQWRPSQAESIFIDANGDLFEYVLDFYRRGTPVHVPHNISKAQLQKEFSYFNIDMPEDKIAISKVPFAEVSRIRNGKMIQLQEEAEHAMNSLSRETDFFS</sequence>
<dbReference type="PhylomeDB" id="A0A0G4GHU1"/>
<dbReference type="InterPro" id="IPR003131">
    <property type="entry name" value="T1-type_BTB"/>
</dbReference>
<dbReference type="InterPro" id="IPR000210">
    <property type="entry name" value="BTB/POZ_dom"/>
</dbReference>
<dbReference type="EMBL" id="CDMY01000670">
    <property type="protein sequence ID" value="CEM29310.1"/>
    <property type="molecule type" value="Genomic_DNA"/>
</dbReference>
<dbReference type="PANTHER" id="PTHR14499:SF136">
    <property type="entry name" value="GH08630P"/>
    <property type="match status" value="1"/>
</dbReference>
<reference evidence="2 3" key="1">
    <citation type="submission" date="2014-11" db="EMBL/GenBank/DDBJ databases">
        <authorList>
            <person name="Zhu J."/>
            <person name="Qi W."/>
            <person name="Song R."/>
        </authorList>
    </citation>
    <scope>NUCLEOTIDE SEQUENCE [LARGE SCALE GENOMIC DNA]</scope>
</reference>
<dbReference type="Pfam" id="PF02214">
    <property type="entry name" value="BTB_2"/>
    <property type="match status" value="1"/>
</dbReference>
<dbReference type="AlphaFoldDB" id="A0A0G4GHU1"/>
<evidence type="ECO:0000313" key="2">
    <source>
        <dbReference type="EMBL" id="CEM29310.1"/>
    </source>
</evidence>
<name>A0A0G4GHU1_VITBC</name>
<organism evidence="2 3">
    <name type="scientific">Vitrella brassicaformis (strain CCMP3155)</name>
    <dbReference type="NCBI Taxonomy" id="1169540"/>
    <lineage>
        <taxon>Eukaryota</taxon>
        <taxon>Sar</taxon>
        <taxon>Alveolata</taxon>
        <taxon>Colpodellida</taxon>
        <taxon>Vitrellaceae</taxon>
        <taxon>Vitrella</taxon>
    </lineage>
</organism>
<dbReference type="PANTHER" id="PTHR14499">
    <property type="entry name" value="POTASSIUM CHANNEL TETRAMERIZATION DOMAIN-CONTAINING"/>
    <property type="match status" value="1"/>
</dbReference>
<dbReference type="VEuPathDB" id="CryptoDB:Vbra_22751"/>
<evidence type="ECO:0000259" key="1">
    <source>
        <dbReference type="SMART" id="SM00225"/>
    </source>
</evidence>
<feature type="domain" description="BTB" evidence="1">
    <location>
        <begin position="4"/>
        <end position="103"/>
    </location>
</feature>
<dbReference type="GO" id="GO:0051260">
    <property type="term" value="P:protein homooligomerization"/>
    <property type="evidence" value="ECO:0007669"/>
    <property type="project" value="InterPro"/>
</dbReference>
<proteinExistence type="predicted"/>
<evidence type="ECO:0000313" key="3">
    <source>
        <dbReference type="Proteomes" id="UP000041254"/>
    </source>
</evidence>
<keyword evidence="3" id="KW-1185">Reference proteome</keyword>
<accession>A0A0G4GHU1</accession>
<dbReference type="SUPFAM" id="SSF54695">
    <property type="entry name" value="POZ domain"/>
    <property type="match status" value="1"/>
</dbReference>
<dbReference type="Gene3D" id="3.30.710.10">
    <property type="entry name" value="Potassium Channel Kv1.1, Chain A"/>
    <property type="match status" value="1"/>
</dbReference>
<dbReference type="SMART" id="SM00225">
    <property type="entry name" value="BTB"/>
    <property type="match status" value="1"/>
</dbReference>
<dbReference type="OrthoDB" id="2414723at2759"/>
<gene>
    <name evidence="2" type="ORF">Vbra_22751</name>
</gene>
<dbReference type="OMA" id="RIRNGKM"/>